<evidence type="ECO:0000256" key="7">
    <source>
        <dbReference type="SAM" id="MobiDB-lite"/>
    </source>
</evidence>
<evidence type="ECO:0000256" key="8">
    <source>
        <dbReference type="SAM" id="Phobius"/>
    </source>
</evidence>
<evidence type="ECO:0000256" key="3">
    <source>
        <dbReference type="ARBA" id="ARBA00022692"/>
    </source>
</evidence>
<dbReference type="PANTHER" id="PTHR45965">
    <property type="entry name" value="INACTIVE RHOMBOID PROTEIN"/>
    <property type="match status" value="1"/>
</dbReference>
<name>A0A6A7FXB2_9CRUS</name>
<dbReference type="EMBL" id="IACT01003545">
    <property type="protein sequence ID" value="LAC22783.1"/>
    <property type="molecule type" value="mRNA"/>
</dbReference>
<feature type="transmembrane region" description="Helical" evidence="8">
    <location>
        <begin position="761"/>
        <end position="785"/>
    </location>
</feature>
<feature type="transmembrane region" description="Helical" evidence="8">
    <location>
        <begin position="601"/>
        <end position="620"/>
    </location>
</feature>
<feature type="transmembrane region" description="Helical" evidence="8">
    <location>
        <begin position="680"/>
        <end position="697"/>
    </location>
</feature>
<keyword evidence="6 8" id="KW-0472">Membrane</keyword>
<evidence type="ECO:0000256" key="2">
    <source>
        <dbReference type="ARBA" id="ARBA00009045"/>
    </source>
</evidence>
<evidence type="ECO:0000259" key="9">
    <source>
        <dbReference type="Pfam" id="PF01694"/>
    </source>
</evidence>
<feature type="transmembrane region" description="Helical" evidence="8">
    <location>
        <begin position="626"/>
        <end position="645"/>
    </location>
</feature>
<protein>
    <submittedName>
        <fullName evidence="10">Inactive rhomboid protein 1-like</fullName>
    </submittedName>
</protein>
<dbReference type="InterPro" id="IPR035952">
    <property type="entry name" value="Rhomboid-like_sf"/>
</dbReference>
<feature type="domain" description="Peptidase S54 rhomboid" evidence="9">
    <location>
        <begin position="560"/>
        <end position="697"/>
    </location>
</feature>
<feature type="transmembrane region" description="Helical" evidence="8">
    <location>
        <begin position="657"/>
        <end position="674"/>
    </location>
</feature>
<keyword evidence="3 8" id="KW-0812">Transmembrane</keyword>
<dbReference type="Gene3D" id="1.20.1540.10">
    <property type="entry name" value="Rhomboid-like"/>
    <property type="match status" value="1"/>
</dbReference>
<dbReference type="PANTHER" id="PTHR45965:SF3">
    <property type="entry name" value="INACTIVE RHOMBOID PROTEIN 1"/>
    <property type="match status" value="1"/>
</dbReference>
<evidence type="ECO:0000256" key="6">
    <source>
        <dbReference type="ARBA" id="ARBA00023136"/>
    </source>
</evidence>
<dbReference type="InterPro" id="IPR051512">
    <property type="entry name" value="Inactive_Rhomboid"/>
</dbReference>
<dbReference type="GO" id="GO:0042058">
    <property type="term" value="P:regulation of epidermal growth factor receptor signaling pathway"/>
    <property type="evidence" value="ECO:0007669"/>
    <property type="project" value="TreeGrafter"/>
</dbReference>
<comment type="subcellular location">
    <subcellularLocation>
        <location evidence="1">Endoplasmic reticulum membrane</location>
        <topology evidence="1">Multi-pass membrane protein</topology>
    </subcellularLocation>
</comment>
<feature type="transmembrane region" description="Helical" evidence="8">
    <location>
        <begin position="565"/>
        <end position="589"/>
    </location>
</feature>
<feature type="compositionally biased region" description="Basic residues" evidence="7">
    <location>
        <begin position="155"/>
        <end position="164"/>
    </location>
</feature>
<comment type="similarity">
    <text evidence="2">Belongs to the peptidase S54 family.</text>
</comment>
<evidence type="ECO:0000256" key="1">
    <source>
        <dbReference type="ARBA" id="ARBA00004477"/>
    </source>
</evidence>
<dbReference type="GO" id="GO:0004252">
    <property type="term" value="F:serine-type endopeptidase activity"/>
    <property type="evidence" value="ECO:0007669"/>
    <property type="project" value="InterPro"/>
</dbReference>
<keyword evidence="5 8" id="KW-1133">Transmembrane helix</keyword>
<feature type="region of interest" description="Disordered" evidence="7">
    <location>
        <begin position="181"/>
        <end position="212"/>
    </location>
</feature>
<dbReference type="GO" id="GO:0005789">
    <property type="term" value="C:endoplasmic reticulum membrane"/>
    <property type="evidence" value="ECO:0007669"/>
    <property type="project" value="UniProtKB-SubCell"/>
</dbReference>
<dbReference type="GO" id="GO:0050708">
    <property type="term" value="P:regulation of protein secretion"/>
    <property type="evidence" value="ECO:0007669"/>
    <property type="project" value="TreeGrafter"/>
</dbReference>
<accession>A0A6A7FXB2</accession>
<evidence type="ECO:0000313" key="10">
    <source>
        <dbReference type="EMBL" id="LAC22783.1"/>
    </source>
</evidence>
<sequence>MADHQKSTTTPQFSSIVSKAVEQAAITDAHEMLPRGVNTAAGAPPSAGQQHRPADRGAASSSAPAALQAGLGPEAVSLISSANTTPTTNTVARSRFQAAYRAIGTNTLEFLGLTDDWASKQNEQWTNQRLRLADRQGTDTTAHNKLQLQKEQQKNRRRELKRRSRGDLLFRAESGLDPTIFRRSVSVPEPPAAARGDDVDGDRSSDSDEEPHKVSVAVITALAVTKAVNKWKTKTAKSAPALSPDTEEDVSVKFSVDATDSYAADVYSLPDMQTDQKSPGPSKDKQKTHIHAWFAGFGRQVKESYNESRPYFTWWVTSVQFSVLLLSLLLYPMAPFGIALKNITGQILTTSLSMEAIEYEEPASMWLGPQQHALVALGAKFTPCMRWDATVQEGILRQQELEELTGCCVRYDQSGCVQTTDGHCSDILSHWDKWMTDEPGPEGRLSGPVCGQDPRTCVAPASVSPNVWPDDITEWPICQSSNTSSVMSHSYAISRDSSANCEVIGRPCCIGIHGECHIITREHCDFLHGTFHGEAALCSQVFCLNDVCRMLDFLNPEVPDQFYRLWVSLFIHPGIIPFGLTLMLHIILLRKLEKFAGTVRVTIIYILSGITGNLASAIFVPYRPEAGPSGSLAGTIGCFFVIFLVDVKDELRSSWVVVLKWAGFLWCCFVVGLFPGIDNYANIFGFLMGSLLALALLPHIGHDKIMGLNAAETLPLHSERVSYEKTNTSQQQCKYSEYSQYSTNELSTFNIDAQSSKKCRLIVVLVSLVSSLTLLVTLFIVFYLVPFRCDWCAYLDCIPITTDFCAEQQTSFERHRIIT</sequence>
<feature type="region of interest" description="Disordered" evidence="7">
    <location>
        <begin position="36"/>
        <end position="66"/>
    </location>
</feature>
<evidence type="ECO:0000256" key="5">
    <source>
        <dbReference type="ARBA" id="ARBA00022989"/>
    </source>
</evidence>
<feature type="compositionally biased region" description="Low complexity" evidence="7">
    <location>
        <begin position="56"/>
        <end position="66"/>
    </location>
</feature>
<dbReference type="AlphaFoldDB" id="A0A6A7FXB2"/>
<dbReference type="Pfam" id="PF01694">
    <property type="entry name" value="Rhomboid"/>
    <property type="match status" value="1"/>
</dbReference>
<keyword evidence="4" id="KW-0256">Endoplasmic reticulum</keyword>
<evidence type="ECO:0000256" key="4">
    <source>
        <dbReference type="ARBA" id="ARBA00022824"/>
    </source>
</evidence>
<proteinExistence type="evidence at transcript level"/>
<feature type="region of interest" description="Disordered" evidence="7">
    <location>
        <begin position="134"/>
        <end position="164"/>
    </location>
</feature>
<organism evidence="10">
    <name type="scientific">Hirondellea gigas</name>
    <dbReference type="NCBI Taxonomy" id="1518452"/>
    <lineage>
        <taxon>Eukaryota</taxon>
        <taxon>Metazoa</taxon>
        <taxon>Ecdysozoa</taxon>
        <taxon>Arthropoda</taxon>
        <taxon>Crustacea</taxon>
        <taxon>Multicrustacea</taxon>
        <taxon>Malacostraca</taxon>
        <taxon>Eumalacostraca</taxon>
        <taxon>Peracarida</taxon>
        <taxon>Amphipoda</taxon>
        <taxon>Amphilochidea</taxon>
        <taxon>Lysianassida</taxon>
        <taxon>Lysianassidira</taxon>
        <taxon>Lysianassoidea</taxon>
        <taxon>Lysianassidae</taxon>
        <taxon>Hirondellea</taxon>
    </lineage>
</organism>
<dbReference type="InterPro" id="IPR022764">
    <property type="entry name" value="Peptidase_S54_rhomboid_dom"/>
</dbReference>
<reference evidence="10" key="1">
    <citation type="submission" date="2017-11" db="EMBL/GenBank/DDBJ databases">
        <title>The sensing device of the deep-sea amphipod.</title>
        <authorList>
            <person name="Kobayashi H."/>
            <person name="Nagahama T."/>
            <person name="Arai W."/>
            <person name="Sasagawa Y."/>
            <person name="Umeda M."/>
            <person name="Hayashi T."/>
            <person name="Nikaido I."/>
            <person name="Watanabe H."/>
            <person name="Oguri K."/>
            <person name="Kitazato H."/>
            <person name="Fujioka K."/>
            <person name="Kido Y."/>
            <person name="Takami H."/>
        </authorList>
    </citation>
    <scope>NUCLEOTIDE SEQUENCE</scope>
    <source>
        <tissue evidence="10">Whole body</tissue>
    </source>
</reference>
<dbReference type="SUPFAM" id="SSF144091">
    <property type="entry name" value="Rhomboid-like"/>
    <property type="match status" value="1"/>
</dbReference>
<feature type="compositionally biased region" description="Basic and acidic residues" evidence="7">
    <location>
        <begin position="195"/>
        <end position="212"/>
    </location>
</feature>